<keyword evidence="1" id="KW-0472">Membrane</keyword>
<comment type="caution">
    <text evidence="2">The sequence shown here is derived from an EMBL/GenBank/DDBJ whole genome shotgun (WGS) entry which is preliminary data.</text>
</comment>
<keyword evidence="1 2" id="KW-0812">Transmembrane</keyword>
<dbReference type="RefSeq" id="WP_132220573.1">
    <property type="nucleotide sequence ID" value="NZ_SMGO01000001.1"/>
</dbReference>
<dbReference type="InterPro" id="IPR029377">
    <property type="entry name" value="TMEM220"/>
</dbReference>
<feature type="transmembrane region" description="Helical" evidence="1">
    <location>
        <begin position="104"/>
        <end position="121"/>
    </location>
</feature>
<feature type="transmembrane region" description="Helical" evidence="1">
    <location>
        <begin position="28"/>
        <end position="46"/>
    </location>
</feature>
<evidence type="ECO:0000313" key="3">
    <source>
        <dbReference type="Proteomes" id="UP000294616"/>
    </source>
</evidence>
<dbReference type="EMBL" id="SMGO01000001">
    <property type="protein sequence ID" value="TCK84863.1"/>
    <property type="molecule type" value="Genomic_DNA"/>
</dbReference>
<feature type="transmembrane region" description="Helical" evidence="1">
    <location>
        <begin position="53"/>
        <end position="71"/>
    </location>
</feature>
<keyword evidence="3" id="KW-1185">Reference proteome</keyword>
<proteinExistence type="predicted"/>
<dbReference type="AlphaFoldDB" id="A0A4R1M547"/>
<protein>
    <submittedName>
        <fullName evidence="2">Transmembrane family 220 protein</fullName>
    </submittedName>
</protein>
<dbReference type="Pfam" id="PF15071">
    <property type="entry name" value="TMEM220"/>
    <property type="match status" value="1"/>
</dbReference>
<name>A0A4R1M547_9SPHI</name>
<feature type="transmembrane region" description="Helical" evidence="1">
    <location>
        <begin position="5"/>
        <end position="22"/>
    </location>
</feature>
<accession>A0A4R1M547</accession>
<organism evidence="2 3">
    <name type="scientific">Albibacterium bauzanense</name>
    <dbReference type="NCBI Taxonomy" id="653929"/>
    <lineage>
        <taxon>Bacteria</taxon>
        <taxon>Pseudomonadati</taxon>
        <taxon>Bacteroidota</taxon>
        <taxon>Sphingobacteriia</taxon>
        <taxon>Sphingobacteriales</taxon>
        <taxon>Sphingobacteriaceae</taxon>
        <taxon>Albibacterium</taxon>
    </lineage>
</organism>
<sequence>MILTILNVVFFLSFLVFGYLNLNDKDSWLWVPIYVIAAILCGLVPFGMVYPTIYLVIMALYLVYAVILFVAKDGVWDWMTKYKSQSLVQSMQATKPYIEQTREFFGLLIATGAIAINYFAAM</sequence>
<dbReference type="OrthoDB" id="329078at2"/>
<evidence type="ECO:0000313" key="2">
    <source>
        <dbReference type="EMBL" id="TCK84863.1"/>
    </source>
</evidence>
<keyword evidence="1" id="KW-1133">Transmembrane helix</keyword>
<reference evidence="2 3" key="1">
    <citation type="submission" date="2019-03" db="EMBL/GenBank/DDBJ databases">
        <title>Genomic Encyclopedia of Archaeal and Bacterial Type Strains, Phase II (KMG-II): from individual species to whole genera.</title>
        <authorList>
            <person name="Goeker M."/>
        </authorList>
    </citation>
    <scope>NUCLEOTIDE SEQUENCE [LARGE SCALE GENOMIC DNA]</scope>
    <source>
        <strain evidence="2 3">DSM 22554</strain>
    </source>
</reference>
<gene>
    <name evidence="2" type="ORF">C8N28_0157</name>
</gene>
<evidence type="ECO:0000256" key="1">
    <source>
        <dbReference type="SAM" id="Phobius"/>
    </source>
</evidence>
<dbReference type="Proteomes" id="UP000294616">
    <property type="component" value="Unassembled WGS sequence"/>
</dbReference>